<dbReference type="AlphaFoldDB" id="A0A2N6PIZ7"/>
<evidence type="ECO:0008006" key="4">
    <source>
        <dbReference type="Google" id="ProtNLM"/>
    </source>
</evidence>
<proteinExistence type="predicted"/>
<comment type="caution">
    <text evidence="2">The sequence shown here is derived from an EMBL/GenBank/DDBJ whole genome shotgun (WGS) entry which is preliminary data.</text>
</comment>
<evidence type="ECO:0000313" key="3">
    <source>
        <dbReference type="Proteomes" id="UP000235703"/>
    </source>
</evidence>
<dbReference type="Proteomes" id="UP000235703">
    <property type="component" value="Unassembled WGS sequence"/>
</dbReference>
<sequence length="343" mass="37290">MARRPTSRRRRALLVIGVAGVVVVALIAGITWFTGLSRESSPAGTVRDYLSKLAAGDAAGALAMAEHDIPAGESTLLTDEVLAGADRIEQVEIIGTETRGDTAVVTADYRLGVGLRTTEFTLHRAGPKGLFFSDWRLEAPELERLVIDTPHLSEAAINGVTVSAFRQQISLPAFPGIYTVGVPEDDEFVTAKEVRVYSAFPTASEPQDSYSLIAEPTERFTEAVNAEVRAIIDDCARKDEANPAGCPLTWPDAERYDLSDLRWSVKEYPTVGLRAASELRGESAEDGWRLSGERSGTAQISGLRSRFGDAPERFEQELYIRPEGTAMLDENGDVTLRIDTDDS</sequence>
<dbReference type="EMBL" id="PNFZ01000002">
    <property type="protein sequence ID" value="PMB98647.1"/>
    <property type="molecule type" value="Genomic_DNA"/>
</dbReference>
<feature type="transmembrane region" description="Helical" evidence="1">
    <location>
        <begin position="12"/>
        <end position="33"/>
    </location>
</feature>
<evidence type="ECO:0000256" key="1">
    <source>
        <dbReference type="SAM" id="Phobius"/>
    </source>
</evidence>
<keyword evidence="1" id="KW-0812">Transmembrane</keyword>
<protein>
    <recommendedName>
        <fullName evidence="4">DUF4878 domain-containing protein</fullName>
    </recommendedName>
</protein>
<name>A0A2N6PIZ7_9MICO</name>
<keyword evidence="1" id="KW-0472">Membrane</keyword>
<accession>A0A2N6PIZ7</accession>
<reference evidence="2 3" key="1">
    <citation type="submission" date="2017-09" db="EMBL/GenBank/DDBJ databases">
        <title>Bacterial strain isolated from the female urinary microbiota.</title>
        <authorList>
            <person name="Thomas-White K."/>
            <person name="Kumar N."/>
            <person name="Forster S."/>
            <person name="Putonti C."/>
            <person name="Lawley T."/>
            <person name="Wolfe A.J."/>
        </authorList>
    </citation>
    <scope>NUCLEOTIDE SEQUENCE [LARGE SCALE GENOMIC DNA]</scope>
    <source>
        <strain evidence="2 3">UMB0680</strain>
    </source>
</reference>
<evidence type="ECO:0000313" key="2">
    <source>
        <dbReference type="EMBL" id="PMB98647.1"/>
    </source>
</evidence>
<dbReference type="OrthoDB" id="3818356at2"/>
<keyword evidence="3" id="KW-1185">Reference proteome</keyword>
<gene>
    <name evidence="2" type="ORF">CJ198_04820</name>
</gene>
<keyword evidence="1" id="KW-1133">Transmembrane helix</keyword>
<organism evidence="2 3">
    <name type="scientific">Brevibacterium luteolum</name>
    <dbReference type="NCBI Taxonomy" id="199591"/>
    <lineage>
        <taxon>Bacteria</taxon>
        <taxon>Bacillati</taxon>
        <taxon>Actinomycetota</taxon>
        <taxon>Actinomycetes</taxon>
        <taxon>Micrococcales</taxon>
        <taxon>Brevibacteriaceae</taxon>
        <taxon>Brevibacterium</taxon>
    </lineage>
</organism>
<dbReference type="RefSeq" id="WP_102161308.1">
    <property type="nucleotide sequence ID" value="NZ_PNFZ01000002.1"/>
</dbReference>